<reference evidence="1 3" key="1">
    <citation type="journal article" date="2008" name="Science">
        <title>The Physcomitrella genome reveals evolutionary insights into the conquest of land by plants.</title>
        <authorList>
            <person name="Rensing S."/>
            <person name="Lang D."/>
            <person name="Zimmer A."/>
            <person name="Terry A."/>
            <person name="Salamov A."/>
            <person name="Shapiro H."/>
            <person name="Nishiyama T."/>
            <person name="Perroud P.-F."/>
            <person name="Lindquist E."/>
            <person name="Kamisugi Y."/>
            <person name="Tanahashi T."/>
            <person name="Sakakibara K."/>
            <person name="Fujita T."/>
            <person name="Oishi K."/>
            <person name="Shin-I T."/>
            <person name="Kuroki Y."/>
            <person name="Toyoda A."/>
            <person name="Suzuki Y."/>
            <person name="Hashimoto A."/>
            <person name="Yamaguchi K."/>
            <person name="Sugano A."/>
            <person name="Kohara Y."/>
            <person name="Fujiyama A."/>
            <person name="Anterola A."/>
            <person name="Aoki S."/>
            <person name="Ashton N."/>
            <person name="Barbazuk W.B."/>
            <person name="Barker E."/>
            <person name="Bennetzen J."/>
            <person name="Bezanilla M."/>
            <person name="Blankenship R."/>
            <person name="Cho S.H."/>
            <person name="Dutcher S."/>
            <person name="Estelle M."/>
            <person name="Fawcett J.A."/>
            <person name="Gundlach H."/>
            <person name="Hanada K."/>
            <person name="Heyl A."/>
            <person name="Hicks K.A."/>
            <person name="Hugh J."/>
            <person name="Lohr M."/>
            <person name="Mayer K."/>
            <person name="Melkozernov A."/>
            <person name="Murata T."/>
            <person name="Nelson D."/>
            <person name="Pils B."/>
            <person name="Prigge M."/>
            <person name="Reiss B."/>
            <person name="Renner T."/>
            <person name="Rombauts S."/>
            <person name="Rushton P."/>
            <person name="Sanderfoot A."/>
            <person name="Schween G."/>
            <person name="Shiu S.-H."/>
            <person name="Stueber K."/>
            <person name="Theodoulou F.L."/>
            <person name="Tu H."/>
            <person name="Van de Peer Y."/>
            <person name="Verrier P.J."/>
            <person name="Waters E."/>
            <person name="Wood A."/>
            <person name="Yang L."/>
            <person name="Cove D."/>
            <person name="Cuming A."/>
            <person name="Hasebe M."/>
            <person name="Lucas S."/>
            <person name="Mishler D.B."/>
            <person name="Reski R."/>
            <person name="Grigoriev I."/>
            <person name="Quatrano R.S."/>
            <person name="Boore J.L."/>
        </authorList>
    </citation>
    <scope>NUCLEOTIDE SEQUENCE [LARGE SCALE GENOMIC DNA]</scope>
    <source>
        <strain evidence="2 3">cv. Gransden 2004</strain>
    </source>
</reference>
<sequence>MGRVRGHLFFPVDLYIVRIMPDELFHAERWAPTTSSELHRFQIRMFAEVDDFRWLQMQSEHVIILPFKQDLVVKCAALGLYAVPELN</sequence>
<protein>
    <submittedName>
        <fullName evidence="1 2">Uncharacterized protein</fullName>
    </submittedName>
</protein>
<dbReference type="AlphaFoldDB" id="A0A2K1JYB7"/>
<accession>A0A2K1JYB7</accession>
<gene>
    <name evidence="1" type="ORF">PHYPA_013646</name>
</gene>
<proteinExistence type="predicted"/>
<name>A0A2K1JYB7_PHYPA</name>
<dbReference type="InParanoid" id="A0A2K1JYB7"/>
<organism evidence="1">
    <name type="scientific">Physcomitrium patens</name>
    <name type="common">Spreading-leaved earth moss</name>
    <name type="synonym">Physcomitrella patens</name>
    <dbReference type="NCBI Taxonomy" id="3218"/>
    <lineage>
        <taxon>Eukaryota</taxon>
        <taxon>Viridiplantae</taxon>
        <taxon>Streptophyta</taxon>
        <taxon>Embryophyta</taxon>
        <taxon>Bryophyta</taxon>
        <taxon>Bryophytina</taxon>
        <taxon>Bryopsida</taxon>
        <taxon>Funariidae</taxon>
        <taxon>Funariales</taxon>
        <taxon>Funariaceae</taxon>
        <taxon>Physcomitrium</taxon>
    </lineage>
</organism>
<evidence type="ECO:0000313" key="3">
    <source>
        <dbReference type="Proteomes" id="UP000006727"/>
    </source>
</evidence>
<dbReference type="Gramene" id="Pp3c10_9310V3.1">
    <property type="protein sequence ID" value="Pp3c10_9310V3.1"/>
    <property type="gene ID" value="Pp3c10_9310"/>
</dbReference>
<reference evidence="2" key="3">
    <citation type="submission" date="2020-12" db="UniProtKB">
        <authorList>
            <consortium name="EnsemblPlants"/>
        </authorList>
    </citation>
    <scope>IDENTIFICATION</scope>
</reference>
<reference evidence="1 3" key="2">
    <citation type="journal article" date="2018" name="Plant J.">
        <title>The Physcomitrella patens chromosome-scale assembly reveals moss genome structure and evolution.</title>
        <authorList>
            <person name="Lang D."/>
            <person name="Ullrich K.K."/>
            <person name="Murat F."/>
            <person name="Fuchs J."/>
            <person name="Jenkins J."/>
            <person name="Haas F.B."/>
            <person name="Piednoel M."/>
            <person name="Gundlach H."/>
            <person name="Van Bel M."/>
            <person name="Meyberg R."/>
            <person name="Vives C."/>
            <person name="Morata J."/>
            <person name="Symeonidi A."/>
            <person name="Hiss M."/>
            <person name="Muchero W."/>
            <person name="Kamisugi Y."/>
            <person name="Saleh O."/>
            <person name="Blanc G."/>
            <person name="Decker E.L."/>
            <person name="van Gessel N."/>
            <person name="Grimwood J."/>
            <person name="Hayes R.D."/>
            <person name="Graham S.W."/>
            <person name="Gunter L.E."/>
            <person name="McDaniel S.F."/>
            <person name="Hoernstein S.N.W."/>
            <person name="Larsson A."/>
            <person name="Li F.W."/>
            <person name="Perroud P.F."/>
            <person name="Phillips J."/>
            <person name="Ranjan P."/>
            <person name="Rokshar D.S."/>
            <person name="Rothfels C.J."/>
            <person name="Schneider L."/>
            <person name="Shu S."/>
            <person name="Stevenson D.W."/>
            <person name="Thummler F."/>
            <person name="Tillich M."/>
            <person name="Villarreal Aguilar J.C."/>
            <person name="Widiez T."/>
            <person name="Wong G.K."/>
            <person name="Wymore A."/>
            <person name="Zhang Y."/>
            <person name="Zimmer A.D."/>
            <person name="Quatrano R.S."/>
            <person name="Mayer K.F.X."/>
            <person name="Goodstein D."/>
            <person name="Casacuberta J.M."/>
            <person name="Vandepoele K."/>
            <person name="Reski R."/>
            <person name="Cuming A.C."/>
            <person name="Tuskan G.A."/>
            <person name="Maumus F."/>
            <person name="Salse J."/>
            <person name="Schmutz J."/>
            <person name="Rensing S.A."/>
        </authorList>
    </citation>
    <scope>NUCLEOTIDE SEQUENCE [LARGE SCALE GENOMIC DNA]</scope>
    <source>
        <strain evidence="2 3">cv. Gransden 2004</strain>
    </source>
</reference>
<dbReference type="Proteomes" id="UP000006727">
    <property type="component" value="Chromosome 10"/>
</dbReference>
<evidence type="ECO:0000313" key="2">
    <source>
        <dbReference type="EnsemblPlants" id="Pp3c10_9310V3.1"/>
    </source>
</evidence>
<keyword evidence="3" id="KW-1185">Reference proteome</keyword>
<dbReference type="EMBL" id="ABEU02000010">
    <property type="protein sequence ID" value="PNR46527.1"/>
    <property type="molecule type" value="Genomic_DNA"/>
</dbReference>
<dbReference type="EnsemblPlants" id="Pp3c10_9310V3.1">
    <property type="protein sequence ID" value="Pp3c10_9310V3.1"/>
    <property type="gene ID" value="Pp3c10_9310"/>
</dbReference>
<evidence type="ECO:0000313" key="1">
    <source>
        <dbReference type="EMBL" id="PNR46527.1"/>
    </source>
</evidence>